<accession>A0ABY5TRK9</accession>
<evidence type="ECO:0000256" key="8">
    <source>
        <dbReference type="HAMAP-Rule" id="MF_00009"/>
    </source>
</evidence>
<comment type="cofactor">
    <cofactor evidence="8">
        <name>Zn(2+)</name>
        <dbReference type="ChEBI" id="CHEBI:29105"/>
    </cofactor>
    <text evidence="8">Binds 1 zinc ion.</text>
</comment>
<dbReference type="NCBIfam" id="TIGR00043">
    <property type="entry name" value="rRNA maturation RNase YbeY"/>
    <property type="match status" value="1"/>
</dbReference>
<organism evidence="9 10">
    <name type="scientific">SAR92 clade bacterium H455</name>
    <dbReference type="NCBI Taxonomy" id="2974818"/>
    <lineage>
        <taxon>Bacteria</taxon>
        <taxon>Pseudomonadati</taxon>
        <taxon>Pseudomonadota</taxon>
        <taxon>Gammaproteobacteria</taxon>
        <taxon>Cellvibrionales</taxon>
        <taxon>Porticoccaceae</taxon>
        <taxon>SAR92 clade</taxon>
    </lineage>
</organism>
<reference evidence="9" key="1">
    <citation type="submission" date="2022-08" db="EMBL/GenBank/DDBJ databases">
        <title>Catabolic pathway analysis in culturable SAR92 clade bacteria reveals their overlooked roles in DMSP degradation in coastal seas.</title>
        <authorList>
            <person name="He X."/>
            <person name="Zhang X."/>
            <person name="Zhang Y."/>
        </authorList>
    </citation>
    <scope>NUCLEOTIDE SEQUENCE</scope>
    <source>
        <strain evidence="9">H455</strain>
    </source>
</reference>
<evidence type="ECO:0000256" key="1">
    <source>
        <dbReference type="ARBA" id="ARBA00010875"/>
    </source>
</evidence>
<dbReference type="Pfam" id="PF02130">
    <property type="entry name" value="YbeY"/>
    <property type="match status" value="1"/>
</dbReference>
<dbReference type="Proteomes" id="UP001059934">
    <property type="component" value="Chromosome"/>
</dbReference>
<dbReference type="InterPro" id="IPR023091">
    <property type="entry name" value="MetalPrtase_cat_dom_sf_prd"/>
</dbReference>
<dbReference type="PANTHER" id="PTHR46986:SF1">
    <property type="entry name" value="ENDORIBONUCLEASE YBEY, CHLOROPLASTIC"/>
    <property type="match status" value="1"/>
</dbReference>
<sequence>MNLSIDIQKVCASEDSPDEDSIKRWVSAAIRDERDECELSIRIVDEQESADFNQRYRGKSGATNVLSFPFDAVTPEPLPILGDLVICAPVLVREASEQDKTITAHWAHIVIHGVLHLLGYDHIEDQDAEQMESLETEIMLVLDFPPPYRILDESSDDPIEVTSN</sequence>
<keyword evidence="3 8" id="KW-0540">Nuclease</keyword>
<evidence type="ECO:0000313" key="10">
    <source>
        <dbReference type="Proteomes" id="UP001059934"/>
    </source>
</evidence>
<keyword evidence="5 8" id="KW-0255">Endonuclease</keyword>
<keyword evidence="8" id="KW-0698">rRNA processing</keyword>
<evidence type="ECO:0000256" key="4">
    <source>
        <dbReference type="ARBA" id="ARBA00022723"/>
    </source>
</evidence>
<evidence type="ECO:0000256" key="2">
    <source>
        <dbReference type="ARBA" id="ARBA00022517"/>
    </source>
</evidence>
<comment type="similarity">
    <text evidence="1 8">Belongs to the endoribonuclease YbeY family.</text>
</comment>
<keyword evidence="10" id="KW-1185">Reference proteome</keyword>
<keyword evidence="6 8" id="KW-0378">Hydrolase</keyword>
<keyword evidence="8" id="KW-0963">Cytoplasm</keyword>
<dbReference type="EC" id="3.1.-.-" evidence="8"/>
<dbReference type="InterPro" id="IPR002036">
    <property type="entry name" value="YbeY"/>
</dbReference>
<evidence type="ECO:0000256" key="5">
    <source>
        <dbReference type="ARBA" id="ARBA00022759"/>
    </source>
</evidence>
<keyword evidence="2 8" id="KW-0690">Ribosome biogenesis</keyword>
<name>A0ABY5TRK9_9GAMM</name>
<feature type="binding site" evidence="8">
    <location>
        <position position="112"/>
    </location>
    <ligand>
        <name>Zn(2+)</name>
        <dbReference type="ChEBI" id="CHEBI:29105"/>
        <note>catalytic</note>
    </ligand>
</feature>
<dbReference type="Gene3D" id="3.40.390.30">
    <property type="entry name" value="Metalloproteases ('zincins'), catalytic domain"/>
    <property type="match status" value="1"/>
</dbReference>
<dbReference type="PANTHER" id="PTHR46986">
    <property type="entry name" value="ENDORIBONUCLEASE YBEY, CHLOROPLASTIC"/>
    <property type="match status" value="1"/>
</dbReference>
<evidence type="ECO:0000256" key="7">
    <source>
        <dbReference type="ARBA" id="ARBA00022833"/>
    </source>
</evidence>
<dbReference type="EMBL" id="CP103416">
    <property type="protein sequence ID" value="UVW34933.1"/>
    <property type="molecule type" value="Genomic_DNA"/>
</dbReference>
<protein>
    <recommendedName>
        <fullName evidence="8">Endoribonuclease YbeY</fullName>
        <ecNumber evidence="8">3.1.-.-</ecNumber>
    </recommendedName>
</protein>
<proteinExistence type="inferred from homology"/>
<dbReference type="InterPro" id="IPR020549">
    <property type="entry name" value="YbeY_CS"/>
</dbReference>
<dbReference type="PROSITE" id="PS01306">
    <property type="entry name" value="UPF0054"/>
    <property type="match status" value="1"/>
</dbReference>
<keyword evidence="4 8" id="KW-0479">Metal-binding</keyword>
<feature type="binding site" evidence="8">
    <location>
        <position position="116"/>
    </location>
    <ligand>
        <name>Zn(2+)</name>
        <dbReference type="ChEBI" id="CHEBI:29105"/>
        <note>catalytic</note>
    </ligand>
</feature>
<dbReference type="HAMAP" id="MF_00009">
    <property type="entry name" value="Endoribonucl_YbeY"/>
    <property type="match status" value="1"/>
</dbReference>
<feature type="binding site" evidence="8">
    <location>
        <position position="122"/>
    </location>
    <ligand>
        <name>Zn(2+)</name>
        <dbReference type="ChEBI" id="CHEBI:29105"/>
        <note>catalytic</note>
    </ligand>
</feature>
<gene>
    <name evidence="8 9" type="primary">ybeY</name>
    <name evidence="9" type="ORF">NYF23_13085</name>
</gene>
<evidence type="ECO:0000256" key="3">
    <source>
        <dbReference type="ARBA" id="ARBA00022722"/>
    </source>
</evidence>
<evidence type="ECO:0000313" key="9">
    <source>
        <dbReference type="EMBL" id="UVW34933.1"/>
    </source>
</evidence>
<comment type="subcellular location">
    <subcellularLocation>
        <location evidence="8">Cytoplasm</location>
    </subcellularLocation>
</comment>
<evidence type="ECO:0000256" key="6">
    <source>
        <dbReference type="ARBA" id="ARBA00022801"/>
    </source>
</evidence>
<keyword evidence="7 8" id="KW-0862">Zinc</keyword>
<dbReference type="SUPFAM" id="SSF55486">
    <property type="entry name" value="Metalloproteases ('zincins'), catalytic domain"/>
    <property type="match status" value="1"/>
</dbReference>
<comment type="function">
    <text evidence="8">Single strand-specific metallo-endoribonuclease involved in late-stage 70S ribosome quality control and in maturation of the 3' terminus of the 16S rRNA.</text>
</comment>